<dbReference type="InterPro" id="IPR011009">
    <property type="entry name" value="Kinase-like_dom_sf"/>
</dbReference>
<feature type="domain" description="Protein kinase" evidence="10">
    <location>
        <begin position="34"/>
        <end position="306"/>
    </location>
</feature>
<evidence type="ECO:0000256" key="4">
    <source>
        <dbReference type="ARBA" id="ARBA00022741"/>
    </source>
</evidence>
<dbReference type="EC" id="2.7.11.1" evidence="1"/>
<dbReference type="SUPFAM" id="SSF56112">
    <property type="entry name" value="Protein kinase-like (PK-like)"/>
    <property type="match status" value="1"/>
</dbReference>
<dbReference type="InterPro" id="IPR008271">
    <property type="entry name" value="Ser/Thr_kinase_AS"/>
</dbReference>
<dbReference type="Gene3D" id="1.10.510.10">
    <property type="entry name" value="Transferase(Phosphotransferase) domain 1"/>
    <property type="match status" value="1"/>
</dbReference>
<dbReference type="GO" id="GO:0005524">
    <property type="term" value="F:ATP binding"/>
    <property type="evidence" value="ECO:0007669"/>
    <property type="project" value="UniProtKB-UniRule"/>
</dbReference>
<dbReference type="Pfam" id="PF26309">
    <property type="entry name" value="DUF8082"/>
    <property type="match status" value="1"/>
</dbReference>
<keyword evidence="2" id="KW-0723">Serine/threonine-protein kinase</keyword>
<dbReference type="GO" id="GO:0004674">
    <property type="term" value="F:protein serine/threonine kinase activity"/>
    <property type="evidence" value="ECO:0007669"/>
    <property type="project" value="UniProtKB-KW"/>
</dbReference>
<protein>
    <recommendedName>
        <fullName evidence="1">non-specific serine/threonine protein kinase</fullName>
        <ecNumber evidence="1">2.7.11.1</ecNumber>
    </recommendedName>
</protein>
<dbReference type="PROSITE" id="PS50011">
    <property type="entry name" value="PROTEIN_KINASE_DOM"/>
    <property type="match status" value="1"/>
</dbReference>
<dbReference type="AlphaFoldDB" id="A0A401IIP6"/>
<evidence type="ECO:0000256" key="3">
    <source>
        <dbReference type="ARBA" id="ARBA00022679"/>
    </source>
</evidence>
<dbReference type="InterPro" id="IPR017441">
    <property type="entry name" value="Protein_kinase_ATP_BS"/>
</dbReference>
<sequence length="437" mass="49443">MSLCINPHCSHPENQDTILFCESCGSELLLDGRYRVIKELGGGGFGKTYEVQDRSPTNPNSDKTALKVLKVLLHNHPKYVELFEREAQFLTRFDHPGIPKVDPDAYFTFYLHNSNTPIYCLVMEKIEGLNLRQYVSQRGKCISQKLGIQWLMQLLRILQEIHQHNFFHRDIKPSNIMLRADGQLVLIDFGTAREVTETYLSKQSAGEVTGLFSAGYSPPEQLNGQAIPQSDFFALGRTFVYLLTGKHPSDLYNSQEDELYWRDAVPDLVPELGDLLDRIMARVPSQRPQSAASIIRVLEVLYHNLYGIDNFLTRPPDDLPSQPGDDDAHWNAILDTPTRVASNTQSKPSVPPPMVPLPLPPKADDQSFITHTNELDPQFINRCQEELAELIGPMASLICQKTFKKNPNLSEADFIKALSAKIPDPEKAEQFQQRFLA</sequence>
<evidence type="ECO:0000256" key="5">
    <source>
        <dbReference type="ARBA" id="ARBA00022777"/>
    </source>
</evidence>
<dbReference type="Proteomes" id="UP000287247">
    <property type="component" value="Unassembled WGS sequence"/>
</dbReference>
<name>A0A401IIP6_APHSA</name>
<evidence type="ECO:0000256" key="1">
    <source>
        <dbReference type="ARBA" id="ARBA00012513"/>
    </source>
</evidence>
<dbReference type="CDD" id="cd14014">
    <property type="entry name" value="STKc_PknB_like"/>
    <property type="match status" value="1"/>
</dbReference>
<reference evidence="12" key="1">
    <citation type="submission" date="2017-05" db="EMBL/GenBank/DDBJ databases">
        <title>Physiological properties and genetic analysis related to exopolysaccharide production of fresh-water unicellular cyanobacterium Aphanothece sacrum, Suizenji Nori, that has been cultured as a food source in Japan.</title>
        <authorList>
            <person name="Kanesaki Y."/>
            <person name="Yoshikawa S."/>
            <person name="Ohki K."/>
        </authorList>
    </citation>
    <scope>NUCLEOTIDE SEQUENCE [LARGE SCALE GENOMIC DNA]</scope>
    <source>
        <strain evidence="12">FPU1</strain>
    </source>
</reference>
<comment type="catalytic activity">
    <reaction evidence="7">
        <text>L-threonyl-[protein] + ATP = O-phospho-L-threonyl-[protein] + ADP + H(+)</text>
        <dbReference type="Rhea" id="RHEA:46608"/>
        <dbReference type="Rhea" id="RHEA-COMP:11060"/>
        <dbReference type="Rhea" id="RHEA-COMP:11605"/>
        <dbReference type="ChEBI" id="CHEBI:15378"/>
        <dbReference type="ChEBI" id="CHEBI:30013"/>
        <dbReference type="ChEBI" id="CHEBI:30616"/>
        <dbReference type="ChEBI" id="CHEBI:61977"/>
        <dbReference type="ChEBI" id="CHEBI:456216"/>
        <dbReference type="EC" id="2.7.11.1"/>
    </reaction>
</comment>
<evidence type="ECO:0000259" key="10">
    <source>
        <dbReference type="PROSITE" id="PS50011"/>
    </source>
</evidence>
<proteinExistence type="predicted"/>
<accession>A0A401IIP6</accession>
<dbReference type="NCBIfam" id="NF045510">
    <property type="entry name" value="4Cys_prefix_kin"/>
    <property type="match status" value="1"/>
</dbReference>
<dbReference type="RefSeq" id="WP_124976732.1">
    <property type="nucleotide sequence ID" value="NZ_BDQK01000013.1"/>
</dbReference>
<keyword evidence="6 9" id="KW-0067">ATP-binding</keyword>
<organism evidence="11 12">
    <name type="scientific">Aphanothece sacrum FPU1</name>
    <dbReference type="NCBI Taxonomy" id="1920663"/>
    <lineage>
        <taxon>Bacteria</taxon>
        <taxon>Bacillati</taxon>
        <taxon>Cyanobacteriota</taxon>
        <taxon>Cyanophyceae</taxon>
        <taxon>Oscillatoriophycideae</taxon>
        <taxon>Chroococcales</taxon>
        <taxon>Aphanothecaceae</taxon>
        <taxon>Aphanothece</taxon>
    </lineage>
</organism>
<dbReference type="Gene3D" id="3.30.200.20">
    <property type="entry name" value="Phosphorylase Kinase, domain 1"/>
    <property type="match status" value="1"/>
</dbReference>
<keyword evidence="4 9" id="KW-0547">Nucleotide-binding</keyword>
<dbReference type="PANTHER" id="PTHR24363">
    <property type="entry name" value="SERINE/THREONINE PROTEIN KINASE"/>
    <property type="match status" value="1"/>
</dbReference>
<evidence type="ECO:0000256" key="7">
    <source>
        <dbReference type="ARBA" id="ARBA00047899"/>
    </source>
</evidence>
<evidence type="ECO:0000313" key="12">
    <source>
        <dbReference type="Proteomes" id="UP000287247"/>
    </source>
</evidence>
<dbReference type="EMBL" id="BDQK01000013">
    <property type="protein sequence ID" value="GBF81129.1"/>
    <property type="molecule type" value="Genomic_DNA"/>
</dbReference>
<evidence type="ECO:0000313" key="11">
    <source>
        <dbReference type="EMBL" id="GBF81129.1"/>
    </source>
</evidence>
<dbReference type="InterPro" id="IPR058395">
    <property type="entry name" value="DUF8082"/>
</dbReference>
<keyword evidence="12" id="KW-1185">Reference proteome</keyword>
<evidence type="ECO:0000256" key="2">
    <source>
        <dbReference type="ARBA" id="ARBA00022527"/>
    </source>
</evidence>
<dbReference type="OrthoDB" id="9762169at2"/>
<feature type="binding site" evidence="9">
    <location>
        <position position="67"/>
    </location>
    <ligand>
        <name>ATP</name>
        <dbReference type="ChEBI" id="CHEBI:30616"/>
    </ligand>
</feature>
<comment type="caution">
    <text evidence="11">The sequence shown here is derived from an EMBL/GenBank/DDBJ whole genome shotgun (WGS) entry which is preliminary data.</text>
</comment>
<keyword evidence="5 11" id="KW-0418">Kinase</keyword>
<evidence type="ECO:0000256" key="9">
    <source>
        <dbReference type="PROSITE-ProRule" id="PRU10141"/>
    </source>
</evidence>
<evidence type="ECO:0000256" key="8">
    <source>
        <dbReference type="ARBA" id="ARBA00048679"/>
    </source>
</evidence>
<evidence type="ECO:0000256" key="6">
    <source>
        <dbReference type="ARBA" id="ARBA00022840"/>
    </source>
</evidence>
<dbReference type="SMART" id="SM00220">
    <property type="entry name" value="S_TKc"/>
    <property type="match status" value="1"/>
</dbReference>
<keyword evidence="3" id="KW-0808">Transferase</keyword>
<gene>
    <name evidence="11" type="ORF">AsFPU1_2541</name>
</gene>
<dbReference type="Pfam" id="PF00069">
    <property type="entry name" value="Pkinase"/>
    <property type="match status" value="1"/>
</dbReference>
<dbReference type="PANTHER" id="PTHR24363:SF0">
    <property type="entry name" value="SERINE_THREONINE KINASE LIKE DOMAIN CONTAINING 1"/>
    <property type="match status" value="1"/>
</dbReference>
<dbReference type="PROSITE" id="PS00107">
    <property type="entry name" value="PROTEIN_KINASE_ATP"/>
    <property type="match status" value="1"/>
</dbReference>
<dbReference type="InterPro" id="IPR000719">
    <property type="entry name" value="Prot_kinase_dom"/>
</dbReference>
<comment type="catalytic activity">
    <reaction evidence="8">
        <text>L-seryl-[protein] + ATP = O-phospho-L-seryl-[protein] + ADP + H(+)</text>
        <dbReference type="Rhea" id="RHEA:17989"/>
        <dbReference type="Rhea" id="RHEA-COMP:9863"/>
        <dbReference type="Rhea" id="RHEA-COMP:11604"/>
        <dbReference type="ChEBI" id="CHEBI:15378"/>
        <dbReference type="ChEBI" id="CHEBI:29999"/>
        <dbReference type="ChEBI" id="CHEBI:30616"/>
        <dbReference type="ChEBI" id="CHEBI:83421"/>
        <dbReference type="ChEBI" id="CHEBI:456216"/>
        <dbReference type="EC" id="2.7.11.1"/>
    </reaction>
</comment>
<dbReference type="PROSITE" id="PS00108">
    <property type="entry name" value="PROTEIN_KINASE_ST"/>
    <property type="match status" value="1"/>
</dbReference>